<sequence>MYNLMQLSYFLKNTPHLRVLLPNQINDRSSFNGMLKNGIKEVFIIIPNINGLVIHLTNVKFHNSIKTLNDVVSVCDTHSFLEFGPENMYLEANGVQILDNNGILLFKQDVEKYLCQTERPVINEVIHETLLDLAVRIKFIENNRSKAISTSIDSLMKKCAEPGHANCKGYVDRFVGVVNTTKRNRLNRSNAPFRSRIVG</sequence>
<dbReference type="AlphaFoldDB" id="A0A6C0Y7N6"/>
<accession>A0A6C0Y7N6</accession>
<evidence type="ECO:0000313" key="2">
    <source>
        <dbReference type="Proteomes" id="UP000503440"/>
    </source>
</evidence>
<dbReference type="RefSeq" id="WP_163146541.1">
    <property type="nucleotide sequence ID" value="NZ_CP044456.1"/>
</dbReference>
<gene>
    <name evidence="1" type="ORF">FSC09_15950</name>
</gene>
<protein>
    <submittedName>
        <fullName evidence="1">Uncharacterized protein</fullName>
    </submittedName>
</protein>
<evidence type="ECO:0000313" key="1">
    <source>
        <dbReference type="EMBL" id="QIC71882.1"/>
    </source>
</evidence>
<name>A0A6C0Y7N6_9GAMM</name>
<proteinExistence type="predicted"/>
<dbReference type="Proteomes" id="UP000503440">
    <property type="component" value="Plasmid pB18-1"/>
</dbReference>
<keyword evidence="1" id="KW-0614">Plasmid</keyword>
<organism evidence="1 2">
    <name type="scientific">Acinetobacter indicus</name>
    <dbReference type="NCBI Taxonomy" id="756892"/>
    <lineage>
        <taxon>Bacteria</taxon>
        <taxon>Pseudomonadati</taxon>
        <taxon>Pseudomonadota</taxon>
        <taxon>Gammaproteobacteria</taxon>
        <taxon>Moraxellales</taxon>
        <taxon>Moraxellaceae</taxon>
        <taxon>Acinetobacter</taxon>
    </lineage>
</organism>
<reference evidence="1 2" key="1">
    <citation type="submission" date="2019-09" db="EMBL/GenBank/DDBJ databases">
        <title>Non-baumannii Acinetobacter spp. carrying blaNDM-1 isolated in China.</title>
        <authorList>
            <person name="Cui C."/>
            <person name="Chen C."/>
            <person name="Sun J."/>
            <person name="Liu Y."/>
        </authorList>
    </citation>
    <scope>NUCLEOTIDE SEQUENCE [LARGE SCALE GENOMIC DNA]</scope>
    <source>
        <strain evidence="1 2">B18</strain>
        <plasmid evidence="2">pb18-1</plasmid>
    </source>
</reference>
<geneLocation type="plasmid" evidence="2">
    <name>pb18-1</name>
</geneLocation>
<dbReference type="EMBL" id="CP044456">
    <property type="protein sequence ID" value="QIC71882.1"/>
    <property type="molecule type" value="Genomic_DNA"/>
</dbReference>